<proteinExistence type="predicted"/>
<evidence type="ECO:0000313" key="1">
    <source>
        <dbReference type="EMBL" id="SMG00994.1"/>
    </source>
</evidence>
<reference evidence="1 2" key="1">
    <citation type="submission" date="2017-04" db="EMBL/GenBank/DDBJ databases">
        <authorList>
            <person name="Afonso C.L."/>
            <person name="Miller P.J."/>
            <person name="Scott M.A."/>
            <person name="Spackman E."/>
            <person name="Goraichik I."/>
            <person name="Dimitrov K.M."/>
            <person name="Suarez D.L."/>
            <person name="Swayne D.E."/>
        </authorList>
    </citation>
    <scope>NUCLEOTIDE SEQUENCE [LARGE SCALE GENOMIC DNA]</scope>
    <source>
        <strain evidence="1">LMG 28154</strain>
    </source>
</reference>
<protein>
    <submittedName>
        <fullName evidence="1">Uncharacterized protein</fullName>
    </submittedName>
</protein>
<organism evidence="1 2">
    <name type="scientific">Burkholderia singularis</name>
    <dbReference type="NCBI Taxonomy" id="1503053"/>
    <lineage>
        <taxon>Bacteria</taxon>
        <taxon>Pseudomonadati</taxon>
        <taxon>Pseudomonadota</taxon>
        <taxon>Betaproteobacteria</taxon>
        <taxon>Burkholderiales</taxon>
        <taxon>Burkholderiaceae</taxon>
        <taxon>Burkholderia</taxon>
        <taxon>pseudomallei group</taxon>
    </lineage>
</organism>
<dbReference type="AlphaFoldDB" id="A0A238H6W3"/>
<dbReference type="Proteomes" id="UP000198460">
    <property type="component" value="Unassembled WGS sequence"/>
</dbReference>
<name>A0A238H6W3_9BURK</name>
<dbReference type="RefSeq" id="WP_173678686.1">
    <property type="nucleotide sequence ID" value="NZ_FXAN01000065.1"/>
</dbReference>
<dbReference type="EMBL" id="FXAN01000065">
    <property type="protein sequence ID" value="SMG00994.1"/>
    <property type="molecule type" value="Genomic_DNA"/>
</dbReference>
<sequence>MQFGLLLSQLPHVEESRLHYDAMLSLDAAGKPAHATFWQRLKTLIF</sequence>
<gene>
    <name evidence="1" type="ORF">BSIN_3979</name>
</gene>
<evidence type="ECO:0000313" key="2">
    <source>
        <dbReference type="Proteomes" id="UP000198460"/>
    </source>
</evidence>
<accession>A0A238H6W3</accession>